<evidence type="ECO:0000256" key="4">
    <source>
        <dbReference type="ARBA" id="ARBA00022982"/>
    </source>
</evidence>
<evidence type="ECO:0000256" key="3">
    <source>
        <dbReference type="ARBA" id="ARBA00022723"/>
    </source>
</evidence>
<dbReference type="PIRSF" id="PIRSF000027">
    <property type="entry name" value="Cytc_c_prime"/>
    <property type="match status" value="1"/>
</dbReference>
<dbReference type="PRINTS" id="PR00608">
    <property type="entry name" value="CYTCHROMECII"/>
</dbReference>
<dbReference type="InterPro" id="IPR002321">
    <property type="entry name" value="Cyt_c_II"/>
</dbReference>
<organism evidence="7 8">
    <name type="scientific">Alteromonas gilva</name>
    <dbReference type="NCBI Taxonomy" id="2987522"/>
    <lineage>
        <taxon>Bacteria</taxon>
        <taxon>Pseudomonadati</taxon>
        <taxon>Pseudomonadota</taxon>
        <taxon>Gammaproteobacteria</taxon>
        <taxon>Alteromonadales</taxon>
        <taxon>Alteromonadaceae</taxon>
        <taxon>Alteromonas/Salinimonas group</taxon>
        <taxon>Alteromonas</taxon>
    </lineage>
</organism>
<accession>A0ABT5L7C0</accession>
<keyword evidence="1" id="KW-0813">Transport</keyword>
<dbReference type="PROSITE" id="PS51009">
    <property type="entry name" value="CYTCII"/>
    <property type="match status" value="1"/>
</dbReference>
<gene>
    <name evidence="7" type="ORF">OIK42_13180</name>
</gene>
<evidence type="ECO:0000313" key="8">
    <source>
        <dbReference type="Proteomes" id="UP001218788"/>
    </source>
</evidence>
<protein>
    <submittedName>
        <fullName evidence="7">Cytochrome c</fullName>
    </submittedName>
</protein>
<keyword evidence="4" id="KW-0249">Electron transport</keyword>
<comment type="caution">
    <text evidence="7">The sequence shown here is derived from an EMBL/GenBank/DDBJ whole genome shotgun (WGS) entry which is preliminary data.</text>
</comment>
<keyword evidence="2" id="KW-0349">Heme</keyword>
<evidence type="ECO:0000256" key="6">
    <source>
        <dbReference type="SAM" id="SignalP"/>
    </source>
</evidence>
<keyword evidence="6" id="KW-0732">Signal</keyword>
<dbReference type="InterPro" id="IPR012127">
    <property type="entry name" value="Cyt_c_prime"/>
</dbReference>
<dbReference type="Pfam" id="PF01322">
    <property type="entry name" value="Cytochrom_C_2"/>
    <property type="match status" value="1"/>
</dbReference>
<dbReference type="EMBL" id="JAQQXP010000001">
    <property type="protein sequence ID" value="MDC8831712.1"/>
    <property type="molecule type" value="Genomic_DNA"/>
</dbReference>
<dbReference type="SUPFAM" id="SSF47175">
    <property type="entry name" value="Cytochromes"/>
    <property type="match status" value="1"/>
</dbReference>
<feature type="signal peptide" evidence="6">
    <location>
        <begin position="1"/>
        <end position="22"/>
    </location>
</feature>
<proteinExistence type="predicted"/>
<evidence type="ECO:0000256" key="1">
    <source>
        <dbReference type="ARBA" id="ARBA00022448"/>
    </source>
</evidence>
<keyword evidence="3" id="KW-0479">Metal-binding</keyword>
<evidence type="ECO:0000313" key="7">
    <source>
        <dbReference type="EMBL" id="MDC8831712.1"/>
    </source>
</evidence>
<dbReference type="Gene3D" id="1.20.120.10">
    <property type="entry name" value="Cytochrome c/b562"/>
    <property type="match status" value="1"/>
</dbReference>
<name>A0ABT5L7C0_9ALTE</name>
<dbReference type="RefSeq" id="WP_273641175.1">
    <property type="nucleotide sequence ID" value="NZ_JAQQXP010000001.1"/>
</dbReference>
<feature type="chain" id="PRO_5045289079" evidence="6">
    <location>
        <begin position="23"/>
        <end position="156"/>
    </location>
</feature>
<reference evidence="7 8" key="1">
    <citation type="submission" date="2022-10" db="EMBL/GenBank/DDBJ databases">
        <title>Alteromonas sp. chi3 Genome sequencing.</title>
        <authorList>
            <person name="Park S."/>
        </authorList>
    </citation>
    <scope>NUCLEOTIDE SEQUENCE [LARGE SCALE GENOMIC DNA]</scope>
    <source>
        <strain evidence="8">chi3</strain>
    </source>
</reference>
<keyword evidence="8" id="KW-1185">Reference proteome</keyword>
<dbReference type="InterPro" id="IPR010980">
    <property type="entry name" value="Cyt_c/b562"/>
</dbReference>
<dbReference type="Proteomes" id="UP001218788">
    <property type="component" value="Unassembled WGS sequence"/>
</dbReference>
<dbReference type="InterPro" id="IPR015984">
    <property type="entry name" value="Cyt_c_prime_subgr"/>
</dbReference>
<keyword evidence="5" id="KW-0408">Iron</keyword>
<sequence length="156" mass="16498">MKTVKVLTAAMIALGLSTVTHAASVATSEKQAEAAVEYRQSLYQLVKSNASPMFGMAKGALPYDAAVMKTNATRLEQLADMMADYLLVDTTQFDVSTDALPALFTNEADVLAKIADFKQAASGIKAAAMSGDESRYKNAIGALGGSCKSCHDDYKD</sequence>
<evidence type="ECO:0000256" key="2">
    <source>
        <dbReference type="ARBA" id="ARBA00022617"/>
    </source>
</evidence>
<evidence type="ECO:0000256" key="5">
    <source>
        <dbReference type="ARBA" id="ARBA00023004"/>
    </source>
</evidence>